<accession>A0A2D0L358</accession>
<feature type="transmembrane region" description="Helical" evidence="6">
    <location>
        <begin position="129"/>
        <end position="149"/>
    </location>
</feature>
<keyword evidence="9" id="KW-1185">Reference proteome</keyword>
<feature type="transmembrane region" description="Helical" evidence="6">
    <location>
        <begin position="356"/>
        <end position="379"/>
    </location>
</feature>
<keyword evidence="2" id="KW-1003">Cell membrane</keyword>
<evidence type="ECO:0000313" key="9">
    <source>
        <dbReference type="Proteomes" id="UP000221101"/>
    </source>
</evidence>
<dbReference type="Gene3D" id="1.20.1250.20">
    <property type="entry name" value="MFS general substrate transporter like domains"/>
    <property type="match status" value="1"/>
</dbReference>
<feature type="transmembrane region" description="Helical" evidence="6">
    <location>
        <begin position="42"/>
        <end position="62"/>
    </location>
</feature>
<dbReference type="Pfam" id="PF07690">
    <property type="entry name" value="MFS_1"/>
    <property type="match status" value="1"/>
</dbReference>
<feature type="transmembrane region" description="Helical" evidence="6">
    <location>
        <begin position="69"/>
        <end position="89"/>
    </location>
</feature>
<comment type="caution">
    <text evidence="8">The sequence shown here is derived from an EMBL/GenBank/DDBJ whole genome shotgun (WGS) entry which is preliminary data.</text>
</comment>
<evidence type="ECO:0000256" key="1">
    <source>
        <dbReference type="ARBA" id="ARBA00004651"/>
    </source>
</evidence>
<name>A0A2D0L358_9GAMM</name>
<dbReference type="GO" id="GO:0005886">
    <property type="term" value="C:plasma membrane"/>
    <property type="evidence" value="ECO:0007669"/>
    <property type="project" value="UniProtKB-SubCell"/>
</dbReference>
<sequence length="390" mass="41653">MKRYLYILMMAILIVTMSELQTAGMLPSIATDLNESISRVGLLVSIYALGMAIGAPVITFFLRRQPPRLALSCVIAGYAVIELVAPVVHQYWWLALARLITGCLSGATFGLSIIIAARLAPSPSQIGRGVSIVLSGLTMGTVIGLPMSHYIASQWDWQACFYLLGVAALVISLIVAKGLPDFEKASEGESAEDLRNLRSPKLWLCYLVSFLTIGAAYGSFSFFTPLLQENAGFSSDATTAILLGYGICTVIGNLIVGRFADAHPVGVLITGHSILFVALINLSLFSHVKTITLVMVLIVGLIGISMNPALVTRVTKAGGTGYLVTTVHTTLVTLGVTSGTTFSSFTMGIFGENPVVATWTGAVLVVFVLCVLILQQILFKKENETLLKTN</sequence>
<dbReference type="RefSeq" id="WP_208615290.1">
    <property type="nucleotide sequence ID" value="NZ_CAWNOR010000062.1"/>
</dbReference>
<dbReference type="EMBL" id="NJCX01000028">
    <property type="protein sequence ID" value="PHM70005.1"/>
    <property type="molecule type" value="Genomic_DNA"/>
</dbReference>
<dbReference type="PANTHER" id="PTHR43124:SF8">
    <property type="entry name" value="INNER MEMBRANE TRANSPORT PROTEIN YDHP"/>
    <property type="match status" value="1"/>
</dbReference>
<comment type="subcellular location">
    <subcellularLocation>
        <location evidence="1">Cell membrane</location>
        <topology evidence="1">Multi-pass membrane protein</topology>
    </subcellularLocation>
</comment>
<feature type="transmembrane region" description="Helical" evidence="6">
    <location>
        <begin position="240"/>
        <end position="260"/>
    </location>
</feature>
<feature type="transmembrane region" description="Helical" evidence="6">
    <location>
        <begin position="201"/>
        <end position="220"/>
    </location>
</feature>
<feature type="transmembrane region" description="Helical" evidence="6">
    <location>
        <begin position="267"/>
        <end position="285"/>
    </location>
</feature>
<keyword evidence="4 6" id="KW-1133">Transmembrane helix</keyword>
<feature type="transmembrane region" description="Helical" evidence="6">
    <location>
        <begin position="322"/>
        <end position="350"/>
    </location>
</feature>
<dbReference type="Proteomes" id="UP000221101">
    <property type="component" value="Unassembled WGS sequence"/>
</dbReference>
<dbReference type="PANTHER" id="PTHR43124">
    <property type="entry name" value="PURINE EFFLUX PUMP PBUE"/>
    <property type="match status" value="1"/>
</dbReference>
<protein>
    <recommendedName>
        <fullName evidence="7">Major facilitator superfamily (MFS) profile domain-containing protein</fullName>
    </recommendedName>
</protein>
<dbReference type="PROSITE" id="PS50850">
    <property type="entry name" value="MFS"/>
    <property type="match status" value="1"/>
</dbReference>
<dbReference type="InterPro" id="IPR011701">
    <property type="entry name" value="MFS"/>
</dbReference>
<evidence type="ECO:0000256" key="2">
    <source>
        <dbReference type="ARBA" id="ARBA00022475"/>
    </source>
</evidence>
<dbReference type="CDD" id="cd17324">
    <property type="entry name" value="MFS_NepI_like"/>
    <property type="match status" value="1"/>
</dbReference>
<feature type="transmembrane region" description="Helical" evidence="6">
    <location>
        <begin position="95"/>
        <end position="117"/>
    </location>
</feature>
<keyword evidence="5 6" id="KW-0472">Membrane</keyword>
<dbReference type="SUPFAM" id="SSF103473">
    <property type="entry name" value="MFS general substrate transporter"/>
    <property type="match status" value="1"/>
</dbReference>
<organism evidence="8 9">
    <name type="scientific">Xenorhabdus kozodoii</name>
    <dbReference type="NCBI Taxonomy" id="351676"/>
    <lineage>
        <taxon>Bacteria</taxon>
        <taxon>Pseudomonadati</taxon>
        <taxon>Pseudomonadota</taxon>
        <taxon>Gammaproteobacteria</taxon>
        <taxon>Enterobacterales</taxon>
        <taxon>Morganellaceae</taxon>
        <taxon>Xenorhabdus</taxon>
    </lineage>
</organism>
<evidence type="ECO:0000313" key="8">
    <source>
        <dbReference type="EMBL" id="PHM70005.1"/>
    </source>
</evidence>
<dbReference type="AlphaFoldDB" id="A0A2D0L358"/>
<feature type="transmembrane region" description="Helical" evidence="6">
    <location>
        <begin position="161"/>
        <end position="180"/>
    </location>
</feature>
<gene>
    <name evidence="8" type="ORF">Xkoz_03271</name>
</gene>
<evidence type="ECO:0000256" key="6">
    <source>
        <dbReference type="SAM" id="Phobius"/>
    </source>
</evidence>
<proteinExistence type="predicted"/>
<dbReference type="InterPro" id="IPR050189">
    <property type="entry name" value="MFS_Efflux_Transporters"/>
</dbReference>
<evidence type="ECO:0000256" key="3">
    <source>
        <dbReference type="ARBA" id="ARBA00022692"/>
    </source>
</evidence>
<evidence type="ECO:0000259" key="7">
    <source>
        <dbReference type="PROSITE" id="PS50850"/>
    </source>
</evidence>
<dbReference type="InterPro" id="IPR036259">
    <property type="entry name" value="MFS_trans_sf"/>
</dbReference>
<dbReference type="InterPro" id="IPR020846">
    <property type="entry name" value="MFS_dom"/>
</dbReference>
<evidence type="ECO:0000256" key="5">
    <source>
        <dbReference type="ARBA" id="ARBA00023136"/>
    </source>
</evidence>
<dbReference type="GO" id="GO:0022857">
    <property type="term" value="F:transmembrane transporter activity"/>
    <property type="evidence" value="ECO:0007669"/>
    <property type="project" value="InterPro"/>
</dbReference>
<reference evidence="8 9" key="1">
    <citation type="journal article" date="2017" name="Nat. Microbiol.">
        <title>Natural product diversity associated with the nematode symbionts Photorhabdus and Xenorhabdus.</title>
        <authorList>
            <person name="Tobias N.J."/>
            <person name="Wolff H."/>
            <person name="Djahanschiri B."/>
            <person name="Grundmann F."/>
            <person name="Kronenwerth M."/>
            <person name="Shi Y.M."/>
            <person name="Simonyi S."/>
            <person name="Grun P."/>
            <person name="Shapiro-Ilan D."/>
            <person name="Pidot S.J."/>
            <person name="Stinear T.P."/>
            <person name="Ebersberger I."/>
            <person name="Bode H.B."/>
        </authorList>
    </citation>
    <scope>NUCLEOTIDE SEQUENCE [LARGE SCALE GENOMIC DNA]</scope>
    <source>
        <strain evidence="8 9">DSM 17907</strain>
    </source>
</reference>
<feature type="transmembrane region" description="Helical" evidence="6">
    <location>
        <begin position="291"/>
        <end position="310"/>
    </location>
</feature>
<feature type="transmembrane region" description="Helical" evidence="6">
    <location>
        <begin position="7"/>
        <end position="30"/>
    </location>
</feature>
<keyword evidence="3 6" id="KW-0812">Transmembrane</keyword>
<evidence type="ECO:0000256" key="4">
    <source>
        <dbReference type="ARBA" id="ARBA00022989"/>
    </source>
</evidence>
<feature type="domain" description="Major facilitator superfamily (MFS) profile" evidence="7">
    <location>
        <begin position="4"/>
        <end position="385"/>
    </location>
</feature>